<dbReference type="FunFam" id="3.20.20.70:FF:000201">
    <property type="entry name" value="Hydroxymethylglutaryl-CoA lyase"/>
    <property type="match status" value="1"/>
</dbReference>
<name>A0AAI9XP57_9PEZI</name>
<keyword evidence="4" id="KW-0479">Metal-binding</keyword>
<dbReference type="SMART" id="SM00906">
    <property type="entry name" value="Fungal_trans"/>
    <property type="match status" value="1"/>
</dbReference>
<dbReference type="Gene3D" id="3.90.226.10">
    <property type="entry name" value="2-enoyl-CoA Hydratase, Chain A, domain 1"/>
    <property type="match status" value="1"/>
</dbReference>
<accession>A0AAI9XP57</accession>
<evidence type="ECO:0000256" key="5">
    <source>
        <dbReference type="ARBA" id="ARBA00023239"/>
    </source>
</evidence>
<evidence type="ECO:0000313" key="9">
    <source>
        <dbReference type="EMBL" id="KAK1455318.1"/>
    </source>
</evidence>
<dbReference type="GO" id="GO:0046951">
    <property type="term" value="P:ketone body biosynthetic process"/>
    <property type="evidence" value="ECO:0007669"/>
    <property type="project" value="TreeGrafter"/>
</dbReference>
<protein>
    <recommendedName>
        <fullName evidence="3">hydroxymethylglutaryl-CoA lyase</fullName>
        <ecNumber evidence="3">4.1.3.4</ecNumber>
    </recommendedName>
</protein>
<dbReference type="InterPro" id="IPR007219">
    <property type="entry name" value="XnlR_reg_dom"/>
</dbReference>
<dbReference type="Pfam" id="PF04082">
    <property type="entry name" value="Fungal_trans"/>
    <property type="match status" value="1"/>
</dbReference>
<dbReference type="Pfam" id="PF00682">
    <property type="entry name" value="HMGL-like"/>
    <property type="match status" value="1"/>
</dbReference>
<dbReference type="GO" id="GO:0006552">
    <property type="term" value="P:L-leucine catabolic process"/>
    <property type="evidence" value="ECO:0007669"/>
    <property type="project" value="TreeGrafter"/>
</dbReference>
<evidence type="ECO:0000313" key="10">
    <source>
        <dbReference type="Proteomes" id="UP001239795"/>
    </source>
</evidence>
<dbReference type="GO" id="GO:0008270">
    <property type="term" value="F:zinc ion binding"/>
    <property type="evidence" value="ECO:0007669"/>
    <property type="project" value="InterPro"/>
</dbReference>
<dbReference type="Proteomes" id="UP001239795">
    <property type="component" value="Unassembled WGS sequence"/>
</dbReference>
<feature type="domain" description="Pyruvate carboxyltransferase" evidence="8">
    <location>
        <begin position="7"/>
        <end position="281"/>
    </location>
</feature>
<proteinExistence type="inferred from homology"/>
<dbReference type="GO" id="GO:0006351">
    <property type="term" value="P:DNA-templated transcription"/>
    <property type="evidence" value="ECO:0007669"/>
    <property type="project" value="InterPro"/>
</dbReference>
<dbReference type="InterPro" id="IPR013785">
    <property type="entry name" value="Aldolase_TIM"/>
</dbReference>
<dbReference type="EMBL" id="MLGG01000024">
    <property type="protein sequence ID" value="KAK1455318.1"/>
    <property type="molecule type" value="Genomic_DNA"/>
</dbReference>
<keyword evidence="5 9" id="KW-0456">Lyase</keyword>
<comment type="caution">
    <text evidence="9">The sequence shown here is derived from an EMBL/GenBank/DDBJ whole genome shotgun (WGS) entry which is preliminary data.</text>
</comment>
<evidence type="ECO:0000256" key="3">
    <source>
        <dbReference type="ARBA" id="ARBA00012910"/>
    </source>
</evidence>
<dbReference type="InterPro" id="IPR000891">
    <property type="entry name" value="PYR_CT"/>
</dbReference>
<dbReference type="SUPFAM" id="SSF51569">
    <property type="entry name" value="Aldolase"/>
    <property type="match status" value="1"/>
</dbReference>
<dbReference type="Gene3D" id="3.20.20.70">
    <property type="entry name" value="Aldolase class I"/>
    <property type="match status" value="1"/>
</dbReference>
<dbReference type="PROSITE" id="PS50991">
    <property type="entry name" value="PYR_CT"/>
    <property type="match status" value="1"/>
</dbReference>
<evidence type="ECO:0000256" key="6">
    <source>
        <dbReference type="ARBA" id="ARBA00023242"/>
    </source>
</evidence>
<dbReference type="GO" id="GO:0004419">
    <property type="term" value="F:hydroxymethylglutaryl-CoA lyase activity"/>
    <property type="evidence" value="ECO:0007669"/>
    <property type="project" value="UniProtKB-EC"/>
</dbReference>
<keyword evidence="10" id="KW-1185">Reference proteome</keyword>
<comment type="similarity">
    <text evidence="2">Belongs to the HMG-CoA lyase family.</text>
</comment>
<dbReference type="CDD" id="cd12148">
    <property type="entry name" value="fungal_TF_MHR"/>
    <property type="match status" value="1"/>
</dbReference>
<dbReference type="EC" id="4.1.3.4" evidence="3"/>
<dbReference type="GO" id="GO:0003677">
    <property type="term" value="F:DNA binding"/>
    <property type="evidence" value="ECO:0007669"/>
    <property type="project" value="InterPro"/>
</dbReference>
<reference evidence="9 10" key="1">
    <citation type="submission" date="2016-10" db="EMBL/GenBank/DDBJ databases">
        <title>The genome sequence of Colletotrichum fioriniae PJ7.</title>
        <authorList>
            <person name="Baroncelli R."/>
        </authorList>
    </citation>
    <scope>NUCLEOTIDE SEQUENCE [LARGE SCALE GENOMIC DNA]</scope>
    <source>
        <strain evidence="9">Col 31</strain>
    </source>
</reference>
<dbReference type="CDD" id="cd07938">
    <property type="entry name" value="DRE_TIM_HMGL"/>
    <property type="match status" value="1"/>
</dbReference>
<evidence type="ECO:0000256" key="4">
    <source>
        <dbReference type="ARBA" id="ARBA00022723"/>
    </source>
</evidence>
<keyword evidence="6" id="KW-0539">Nucleus</keyword>
<sequence>MAGSKTVRIVEVGPRDGLQNIKTVVDTSTKLELIQRLQDAGLQNVEITSVVSPKAIPQLADCRKILSAPVVKRWQQTNGTLRMPVLVPNTKGLRIALEHGVREVAVFVSATEGFSRANINCTVDESLERAKQVASVASAAGVLVRGYVSCIFADPFDGPTPLPAVSRAVRSLLDMGCYEVSLGDTLGVGTPPDVRRLLEYLKAQNIHTERLAGHFHDTYGQALANVWTAYECGLRTFDSSVGGLGGCPFAPGAKGNVATEDVVYLFQQAGVDTGVDLQQVVDTGVWISQALAKPNDSRAGAALASKSKISSTKSSKITDRPKEALEWSILEQSDNVVVRRAGANGNIVLNKPRNGNTLTFPMISEIIQAFKSFESDASISRVLISANGKFFCTGMDLSQAAQAVGRGGDASSKLFQALTDLFELIDNSPKVTVACIQGPAFGGGIGLAFSCDIRISISSASFTLSEAKLGMCPAVISRYVIREWGFGLSREAMLTARSLTASELKSAGAISMVADTPSELDIITKTLLTQLRHSSPGGSSMSKELVKLSWRHAGMPEQRDGISRLFKTMMEPGSDAVHGIAEFQQKRKVDWDSLNQVPRAKIYSAAFNEADLPMEDHNTVEEQPQFQSNEQEDVLGVPGLVNQSSPNMSSTWRSGSSQSQTFSTFPPDSVTQSLVDTFFQWCHNQPYSYFHEGSFRQKLADGQLSKCVLLAVLASSLRFSEHEYYRDNRSNAIEAYAREAWLSVLGDHMTVEDSCNLEVAQATNILAIIDFTAGRTSSAWLKIGMAIRIAQDLQLMKEPSETLPLVEQEERRRSFWSIYLLDKLVSLGKHRHFAILDEDCHVRLPCDELTFRSGGWGQNVTLRQLLDWSTDVGVESGFPVAILASSVLARCTRRLLHDRNTDETPPWDSKSEFASITSLLLLVESRLQVDQHPIRNVVDTYRLDDGVIDHPAMGHVIFARTVFHVCYCLLYHPFLVREQVRRVKCQVPSSFMRLASQKSYEHARDLVNLLHDAEAVGCHLGASFYAYSACLAGSILSLHMHTEKDTESQRYLELLSATQDSISILEGMAKFWDHASKIHHRLLTFNANAYLFDSLLDTQLKSVMDPGWERSLWSMVDYGEMCRESNLSIPSPKIPAPSDSPSFPDLELESEQMLDLGLGVQQISQIDDNLMNFDTPNIKYLLELASGGGLDLGENSSKSNHDWLHGSPSETKEPWVNWMELFDIYSEQVDYYERSDYENDQNQIFWVLEYLEDRAFQNVAWNLTMTEAWISSPYLLEFENFQGHRLDWTVSLPVNGASSSELDLPHILDLEEGFVIKHEVGSNHTSITQLCFAGLTK</sequence>
<dbReference type="PANTHER" id="PTHR42738">
    <property type="entry name" value="HYDROXYMETHYLGLUTARYL-COA LYASE"/>
    <property type="match status" value="1"/>
</dbReference>
<dbReference type="InterPro" id="IPR029045">
    <property type="entry name" value="ClpP/crotonase-like_dom_sf"/>
</dbReference>
<dbReference type="CDD" id="cd06558">
    <property type="entry name" value="crotonase-like"/>
    <property type="match status" value="1"/>
</dbReference>
<dbReference type="InterPro" id="IPR043594">
    <property type="entry name" value="HMGL"/>
</dbReference>
<dbReference type="InterPro" id="IPR001753">
    <property type="entry name" value="Enoyl-CoA_hydra/iso"/>
</dbReference>
<evidence type="ECO:0000256" key="7">
    <source>
        <dbReference type="ARBA" id="ARBA00049877"/>
    </source>
</evidence>
<evidence type="ECO:0000259" key="8">
    <source>
        <dbReference type="PROSITE" id="PS50991"/>
    </source>
</evidence>
<comment type="catalytic activity">
    <reaction evidence="7">
        <text>(3S)-3-hydroxy-3-methylglutaryl-CoA = acetoacetate + acetyl-CoA</text>
        <dbReference type="Rhea" id="RHEA:24404"/>
        <dbReference type="ChEBI" id="CHEBI:13705"/>
        <dbReference type="ChEBI" id="CHEBI:43074"/>
        <dbReference type="ChEBI" id="CHEBI:57288"/>
        <dbReference type="EC" id="4.1.3.4"/>
    </reaction>
</comment>
<comment type="pathway">
    <text evidence="1">Metabolic intermediate metabolism; (S)-3-hydroxy-3-methylglutaryl-CoA degradation; acetoacetate from (S)-3-hydroxy-3-methylglutaryl-CoA: step 1/1.</text>
</comment>
<dbReference type="SUPFAM" id="SSF52096">
    <property type="entry name" value="ClpP/crotonase"/>
    <property type="match status" value="1"/>
</dbReference>
<dbReference type="PANTHER" id="PTHR42738:SF17">
    <property type="entry name" value="HYDROXYMETHYLGLUTARYL-COA LYASE"/>
    <property type="match status" value="1"/>
</dbReference>
<organism evidence="9 10">
    <name type="scientific">Colletotrichum melonis</name>
    <dbReference type="NCBI Taxonomy" id="1209925"/>
    <lineage>
        <taxon>Eukaryota</taxon>
        <taxon>Fungi</taxon>
        <taxon>Dikarya</taxon>
        <taxon>Ascomycota</taxon>
        <taxon>Pezizomycotina</taxon>
        <taxon>Sordariomycetes</taxon>
        <taxon>Hypocreomycetidae</taxon>
        <taxon>Glomerellales</taxon>
        <taxon>Glomerellaceae</taxon>
        <taxon>Colletotrichum</taxon>
        <taxon>Colletotrichum acutatum species complex</taxon>
    </lineage>
</organism>
<dbReference type="NCBIfam" id="NF004283">
    <property type="entry name" value="PRK05692.1"/>
    <property type="match status" value="1"/>
</dbReference>
<evidence type="ECO:0000256" key="1">
    <source>
        <dbReference type="ARBA" id="ARBA00005143"/>
    </source>
</evidence>
<evidence type="ECO:0000256" key="2">
    <source>
        <dbReference type="ARBA" id="ARBA00009405"/>
    </source>
</evidence>
<dbReference type="Pfam" id="PF00378">
    <property type="entry name" value="ECH_1"/>
    <property type="match status" value="1"/>
</dbReference>
<gene>
    <name evidence="9" type="ORF">CMEL01_04078</name>
</gene>